<dbReference type="InterPro" id="IPR000182">
    <property type="entry name" value="GNAT_dom"/>
</dbReference>
<dbReference type="PROSITE" id="PS51186">
    <property type="entry name" value="GNAT"/>
    <property type="match status" value="1"/>
</dbReference>
<dbReference type="InterPro" id="IPR016181">
    <property type="entry name" value="Acyl_CoA_acyltransferase"/>
</dbReference>
<dbReference type="InterPro" id="IPR053144">
    <property type="entry name" value="Acetyltransferase_Butenolide"/>
</dbReference>
<keyword evidence="3" id="KW-1185">Reference proteome</keyword>
<gene>
    <name evidence="2" type="ORF">WG219_21090</name>
</gene>
<evidence type="ECO:0000313" key="3">
    <source>
        <dbReference type="Proteomes" id="UP001476583"/>
    </source>
</evidence>
<evidence type="ECO:0000313" key="2">
    <source>
        <dbReference type="EMBL" id="WXL25758.1"/>
    </source>
</evidence>
<dbReference type="CDD" id="cd04301">
    <property type="entry name" value="NAT_SF"/>
    <property type="match status" value="1"/>
</dbReference>
<evidence type="ECO:0000259" key="1">
    <source>
        <dbReference type="PROSITE" id="PS51186"/>
    </source>
</evidence>
<dbReference type="PANTHER" id="PTHR43233:SF1">
    <property type="entry name" value="FAMILY N-ACETYLTRANSFERASE, PUTATIVE (AFU_ORTHOLOGUE AFUA_6G03350)-RELATED"/>
    <property type="match status" value="1"/>
</dbReference>
<accession>A0ABZ2RI98</accession>
<dbReference type="PANTHER" id="PTHR43233">
    <property type="entry name" value="FAMILY N-ACETYLTRANSFERASE, PUTATIVE (AFU_ORTHOLOGUE AFUA_6G03350)-RELATED"/>
    <property type="match status" value="1"/>
</dbReference>
<reference evidence="2 3" key="1">
    <citation type="submission" date="2024-03" db="EMBL/GenBank/DDBJ databases">
        <title>Complete genome of BD2.</title>
        <authorList>
            <person name="Cao G."/>
        </authorList>
    </citation>
    <scope>NUCLEOTIDE SEQUENCE [LARGE SCALE GENOMIC DNA]</scope>
    <source>
        <strain evidence="2 3">BD2</strain>
    </source>
</reference>
<dbReference type="Gene3D" id="3.40.630.30">
    <property type="match status" value="1"/>
</dbReference>
<proteinExistence type="predicted"/>
<feature type="domain" description="N-acetyltransferase" evidence="1">
    <location>
        <begin position="15"/>
        <end position="149"/>
    </location>
</feature>
<dbReference type="EMBL" id="CP148074">
    <property type="protein sequence ID" value="WXL25758.1"/>
    <property type="molecule type" value="Genomic_DNA"/>
</dbReference>
<protein>
    <submittedName>
        <fullName evidence="2">GNAT family N-acetyltransferase</fullName>
    </submittedName>
</protein>
<organism evidence="2 3">
    <name type="scientific">Ectopseudomonas mendocina</name>
    <name type="common">Pseudomonas mendocina</name>
    <dbReference type="NCBI Taxonomy" id="300"/>
    <lineage>
        <taxon>Bacteria</taxon>
        <taxon>Pseudomonadati</taxon>
        <taxon>Pseudomonadota</taxon>
        <taxon>Gammaproteobacteria</taxon>
        <taxon>Pseudomonadales</taxon>
        <taxon>Pseudomonadaceae</taxon>
        <taxon>Ectopseudomonas</taxon>
    </lineage>
</organism>
<name>A0ABZ2RI98_ECTME</name>
<dbReference type="Pfam" id="PF13508">
    <property type="entry name" value="Acetyltransf_7"/>
    <property type="match status" value="1"/>
</dbReference>
<dbReference type="SUPFAM" id="SSF55729">
    <property type="entry name" value="Acyl-CoA N-acyltransferases (Nat)"/>
    <property type="match status" value="1"/>
</dbReference>
<dbReference type="Proteomes" id="UP001476583">
    <property type="component" value="Chromosome"/>
</dbReference>
<sequence length="149" mass="16981">MTHSDSHFTALGYSLDADKSRLDLDVIHGFLTHSTWAKGISRERVKLSIDNSLCLGLYHHEQQIGFARLVTDAATFAYLCDVFVDPAYQGKGLGRWLSEGMLARPEACGLRRIMLATTTAPWLYEKMGFEPVNQPNYIWHQFRPDIYQT</sequence>